<dbReference type="Proteomes" id="UP000276133">
    <property type="component" value="Unassembled WGS sequence"/>
</dbReference>
<evidence type="ECO:0000313" key="1">
    <source>
        <dbReference type="EMBL" id="RNA37171.1"/>
    </source>
</evidence>
<evidence type="ECO:0000313" key="2">
    <source>
        <dbReference type="Proteomes" id="UP000276133"/>
    </source>
</evidence>
<gene>
    <name evidence="1" type="ORF">BpHYR1_015070</name>
</gene>
<name>A0A3M7SMV6_BRAPC</name>
<dbReference type="EMBL" id="REGN01001078">
    <property type="protein sequence ID" value="RNA37171.1"/>
    <property type="molecule type" value="Genomic_DNA"/>
</dbReference>
<reference evidence="1 2" key="1">
    <citation type="journal article" date="2018" name="Sci. Rep.">
        <title>Genomic signatures of local adaptation to the degree of environmental predictability in rotifers.</title>
        <authorList>
            <person name="Franch-Gras L."/>
            <person name="Hahn C."/>
            <person name="Garcia-Roger E.M."/>
            <person name="Carmona M.J."/>
            <person name="Serra M."/>
            <person name="Gomez A."/>
        </authorList>
    </citation>
    <scope>NUCLEOTIDE SEQUENCE [LARGE SCALE GENOMIC DNA]</scope>
    <source>
        <strain evidence="1">HYR1</strain>
    </source>
</reference>
<sequence length="155" mass="17172">MSFLITKAFLPKDCRSFLAPENSTIKNSTINAKVRSCQQLGQILVQSLHLVICLQGLSEHNFGCVVNIEWYLDTLIVELGTRHLVVVIKTKFELKIVHAGVQNEASLVHGVANASQSSVLEAETTTIVNVEVGLAVCKCEFWFEMGHFFVDSHKA</sequence>
<dbReference type="AlphaFoldDB" id="A0A3M7SMV6"/>
<protein>
    <submittedName>
        <fullName evidence="1">Uncharacterized protein</fullName>
    </submittedName>
</protein>
<organism evidence="1 2">
    <name type="scientific">Brachionus plicatilis</name>
    <name type="common">Marine rotifer</name>
    <name type="synonym">Brachionus muelleri</name>
    <dbReference type="NCBI Taxonomy" id="10195"/>
    <lineage>
        <taxon>Eukaryota</taxon>
        <taxon>Metazoa</taxon>
        <taxon>Spiralia</taxon>
        <taxon>Gnathifera</taxon>
        <taxon>Rotifera</taxon>
        <taxon>Eurotatoria</taxon>
        <taxon>Monogononta</taxon>
        <taxon>Pseudotrocha</taxon>
        <taxon>Ploima</taxon>
        <taxon>Brachionidae</taxon>
        <taxon>Brachionus</taxon>
    </lineage>
</organism>
<proteinExistence type="predicted"/>
<accession>A0A3M7SMV6</accession>
<keyword evidence="2" id="KW-1185">Reference proteome</keyword>
<comment type="caution">
    <text evidence="1">The sequence shown here is derived from an EMBL/GenBank/DDBJ whole genome shotgun (WGS) entry which is preliminary data.</text>
</comment>